<sequence>MKRGFLFFIFTYIFLCSILAFAKENPKPGPVSVKAEVEKPLAAIGDKIKYSIIVKTKNDIEIEFPGSGENLGGLAVRDKGVLKKRFFSNKTLTQWYLLETYITGDYTIPKVVIKYKEKNKDWQEIEAGEIKIKVKSVLEETPEAKDIRDIKEPVSLRSKIVTYIILMLIFIFLSSVIVYGILVIRKKHLKILASMVKSSHQLAYERFDQLRKKNLLAAGKIKEYYIELSGIIRRYLEDRFRLRAPEMTTEEFLSSVTNSKELTYEHRALLSDFLFRCDLVKFAKYGPSEKEINLSFESAVRLIDQTKQDEKKEKS</sequence>
<protein>
    <recommendedName>
        <fullName evidence="5">DUF4129 domain-containing protein</fullName>
    </recommendedName>
</protein>
<comment type="caution">
    <text evidence="3">The sequence shown here is derived from an EMBL/GenBank/DDBJ whole genome shotgun (WGS) entry which is preliminary data.</text>
</comment>
<evidence type="ECO:0000256" key="1">
    <source>
        <dbReference type="SAM" id="Phobius"/>
    </source>
</evidence>
<organism evidence="3 4">
    <name type="scientific">Candidatus Aquitaenariimonas noxiae</name>
    <dbReference type="NCBI Taxonomy" id="1974741"/>
    <lineage>
        <taxon>Bacteria</taxon>
        <taxon>Pseudomonadati</taxon>
        <taxon>Candidatus Omnitrophota</taxon>
        <taxon>Candidatus Aquitaenariimonas</taxon>
    </lineage>
</organism>
<dbReference type="Proteomes" id="UP000230052">
    <property type="component" value="Unassembled WGS sequence"/>
</dbReference>
<dbReference type="EMBL" id="PEWV01000001">
    <property type="protein sequence ID" value="PIU42477.1"/>
    <property type="molecule type" value="Genomic_DNA"/>
</dbReference>
<keyword evidence="1" id="KW-1133">Transmembrane helix</keyword>
<evidence type="ECO:0000256" key="2">
    <source>
        <dbReference type="SAM" id="SignalP"/>
    </source>
</evidence>
<keyword evidence="1" id="KW-0472">Membrane</keyword>
<feature type="transmembrane region" description="Helical" evidence="1">
    <location>
        <begin position="160"/>
        <end position="184"/>
    </location>
</feature>
<evidence type="ECO:0000313" key="4">
    <source>
        <dbReference type="Proteomes" id="UP000230052"/>
    </source>
</evidence>
<name>A0A2J0L7I1_9BACT</name>
<accession>A0A2J0L7I1</accession>
<evidence type="ECO:0008006" key="5">
    <source>
        <dbReference type="Google" id="ProtNLM"/>
    </source>
</evidence>
<proteinExistence type="predicted"/>
<gene>
    <name evidence="3" type="ORF">COS99_00065</name>
</gene>
<keyword evidence="2" id="KW-0732">Signal</keyword>
<feature type="chain" id="PRO_5014450732" description="DUF4129 domain-containing protein" evidence="2">
    <location>
        <begin position="23"/>
        <end position="315"/>
    </location>
</feature>
<dbReference type="AlphaFoldDB" id="A0A2J0L7I1"/>
<keyword evidence="1" id="KW-0812">Transmembrane</keyword>
<feature type="signal peptide" evidence="2">
    <location>
        <begin position="1"/>
        <end position="22"/>
    </location>
</feature>
<evidence type="ECO:0000313" key="3">
    <source>
        <dbReference type="EMBL" id="PIU42477.1"/>
    </source>
</evidence>
<reference evidence="3 4" key="1">
    <citation type="submission" date="2017-09" db="EMBL/GenBank/DDBJ databases">
        <title>Depth-based differentiation of microbial function through sediment-hosted aquifers and enrichment of novel symbionts in the deep terrestrial subsurface.</title>
        <authorList>
            <person name="Probst A.J."/>
            <person name="Ladd B."/>
            <person name="Jarett J.K."/>
            <person name="Geller-Mcgrath D.E."/>
            <person name="Sieber C.M."/>
            <person name="Emerson J.B."/>
            <person name="Anantharaman K."/>
            <person name="Thomas B.C."/>
            <person name="Malmstrom R."/>
            <person name="Stieglmeier M."/>
            <person name="Klingl A."/>
            <person name="Woyke T."/>
            <person name="Ryan C.M."/>
            <person name="Banfield J.F."/>
        </authorList>
    </citation>
    <scope>NUCLEOTIDE SEQUENCE [LARGE SCALE GENOMIC DNA]</scope>
    <source>
        <strain evidence="3">CG07_land_8_20_14_0_80_42_15</strain>
    </source>
</reference>